<comment type="catalytic activity">
    <reaction evidence="1">
        <text>(4aS,6R)-4a-hydroxy-L-erythro-5,6,7,8-tetrahydrobiopterin = (6R)-L-erythro-6,7-dihydrobiopterin + H2O</text>
        <dbReference type="Rhea" id="RHEA:11920"/>
        <dbReference type="ChEBI" id="CHEBI:15377"/>
        <dbReference type="ChEBI" id="CHEBI:15642"/>
        <dbReference type="ChEBI" id="CHEBI:43120"/>
        <dbReference type="EC" id="4.2.1.96"/>
    </reaction>
</comment>
<dbReference type="InterPro" id="IPR001533">
    <property type="entry name" value="Pterin_deHydtase"/>
</dbReference>
<gene>
    <name evidence="5" type="ORF">MNBD_GAMMA18-47</name>
</gene>
<dbReference type="GO" id="GO:0006729">
    <property type="term" value="P:tetrahydrobiopterin biosynthetic process"/>
    <property type="evidence" value="ECO:0007669"/>
    <property type="project" value="InterPro"/>
</dbReference>
<evidence type="ECO:0000256" key="2">
    <source>
        <dbReference type="ARBA" id="ARBA00006472"/>
    </source>
</evidence>
<dbReference type="Gene3D" id="3.30.1360.20">
    <property type="entry name" value="Transcriptional coactivator/pterin dehydratase"/>
    <property type="match status" value="1"/>
</dbReference>
<organism evidence="5">
    <name type="scientific">hydrothermal vent metagenome</name>
    <dbReference type="NCBI Taxonomy" id="652676"/>
    <lineage>
        <taxon>unclassified sequences</taxon>
        <taxon>metagenomes</taxon>
        <taxon>ecological metagenomes</taxon>
    </lineage>
</organism>
<dbReference type="SUPFAM" id="SSF55248">
    <property type="entry name" value="PCD-like"/>
    <property type="match status" value="1"/>
</dbReference>
<name>A0A3B0Z8V4_9ZZZZ</name>
<dbReference type="EC" id="4.2.1.96" evidence="3"/>
<sequence length="91" mass="10397">MGLNWIERKNPVRLECRVEFSDYDGTRDFLDRAAELSEKQDYYPDMSFGRTHVSITLSPLDDSGVICETLKHYAGLMDELAPAVQPVNETK</sequence>
<protein>
    <recommendedName>
        <fullName evidence="3">4a-hydroxytetrahydrobiopterin dehydratase</fullName>
        <ecNumber evidence="3">4.2.1.96</ecNumber>
    </recommendedName>
</protein>
<dbReference type="Pfam" id="PF01329">
    <property type="entry name" value="Pterin_4a"/>
    <property type="match status" value="1"/>
</dbReference>
<comment type="similarity">
    <text evidence="2">Belongs to the pterin-4-alpha-carbinolamine dehydratase family.</text>
</comment>
<dbReference type="GO" id="GO:0008124">
    <property type="term" value="F:4-alpha-hydroxytetrahydrobiopterin dehydratase activity"/>
    <property type="evidence" value="ECO:0007669"/>
    <property type="project" value="UniProtKB-EC"/>
</dbReference>
<dbReference type="EMBL" id="UOFP01000294">
    <property type="protein sequence ID" value="VAW89845.1"/>
    <property type="molecule type" value="Genomic_DNA"/>
</dbReference>
<evidence type="ECO:0000256" key="4">
    <source>
        <dbReference type="ARBA" id="ARBA00023239"/>
    </source>
</evidence>
<evidence type="ECO:0000313" key="5">
    <source>
        <dbReference type="EMBL" id="VAW89845.1"/>
    </source>
</evidence>
<proteinExistence type="inferred from homology"/>
<accession>A0A3B0Z8V4</accession>
<evidence type="ECO:0000256" key="1">
    <source>
        <dbReference type="ARBA" id="ARBA00001554"/>
    </source>
</evidence>
<dbReference type="InterPro" id="IPR036428">
    <property type="entry name" value="PCD_sf"/>
</dbReference>
<evidence type="ECO:0000256" key="3">
    <source>
        <dbReference type="ARBA" id="ARBA00013252"/>
    </source>
</evidence>
<dbReference type="AlphaFoldDB" id="A0A3B0Z8V4"/>
<keyword evidence="4" id="KW-0456">Lyase</keyword>
<reference evidence="5" key="1">
    <citation type="submission" date="2018-06" db="EMBL/GenBank/DDBJ databases">
        <authorList>
            <person name="Zhirakovskaya E."/>
        </authorList>
    </citation>
    <scope>NUCLEOTIDE SEQUENCE</scope>
</reference>